<gene>
    <name evidence="1" type="ORF">T01_392</name>
</gene>
<keyword evidence="2" id="KW-1185">Reference proteome</keyword>
<dbReference type="OrthoDB" id="5918407at2759"/>
<dbReference type="InParanoid" id="A0A0V1AUL3"/>
<organism evidence="1 2">
    <name type="scientific">Trichinella spiralis</name>
    <name type="common">Trichina worm</name>
    <dbReference type="NCBI Taxonomy" id="6334"/>
    <lineage>
        <taxon>Eukaryota</taxon>
        <taxon>Metazoa</taxon>
        <taxon>Ecdysozoa</taxon>
        <taxon>Nematoda</taxon>
        <taxon>Enoplea</taxon>
        <taxon>Dorylaimia</taxon>
        <taxon>Trichinellida</taxon>
        <taxon>Trichinellidae</taxon>
        <taxon>Trichinella</taxon>
    </lineage>
</organism>
<accession>A0A0V1AUL3</accession>
<sequence length="90" mass="10180">MPAFATSTRHHFPVKCLCEEQAAACLGKYFKRFLNITCPLLSSKIRDEQFQSNQKIPMLSTTAQQATKLRWSFCSYSSLYGGNYCAAMVL</sequence>
<dbReference type="AlphaFoldDB" id="A0A0V1AUL3"/>
<evidence type="ECO:0000313" key="2">
    <source>
        <dbReference type="Proteomes" id="UP000054776"/>
    </source>
</evidence>
<proteinExistence type="predicted"/>
<evidence type="ECO:0000313" key="1">
    <source>
        <dbReference type="EMBL" id="KRY28480.1"/>
    </source>
</evidence>
<reference evidence="1 2" key="1">
    <citation type="submission" date="2015-01" db="EMBL/GenBank/DDBJ databases">
        <title>Evolution of Trichinella species and genotypes.</title>
        <authorList>
            <person name="Korhonen P.K."/>
            <person name="Edoardo P."/>
            <person name="Giuseppe L.R."/>
            <person name="Gasser R.B."/>
        </authorList>
    </citation>
    <scope>NUCLEOTIDE SEQUENCE [LARGE SCALE GENOMIC DNA]</scope>
    <source>
        <strain evidence="1">ISS3</strain>
    </source>
</reference>
<comment type="caution">
    <text evidence="1">The sequence shown here is derived from an EMBL/GenBank/DDBJ whole genome shotgun (WGS) entry which is preliminary data.</text>
</comment>
<protein>
    <submittedName>
        <fullName evidence="1">Uncharacterized protein</fullName>
    </submittedName>
</protein>
<dbReference type="EMBL" id="JYDH01000203">
    <property type="protein sequence ID" value="KRY28480.1"/>
    <property type="molecule type" value="Genomic_DNA"/>
</dbReference>
<name>A0A0V1AUL3_TRISP</name>
<dbReference type="Proteomes" id="UP000054776">
    <property type="component" value="Unassembled WGS sequence"/>
</dbReference>